<evidence type="ECO:0008006" key="14">
    <source>
        <dbReference type="Google" id="ProtNLM"/>
    </source>
</evidence>
<feature type="compositionally biased region" description="Low complexity" evidence="8">
    <location>
        <begin position="340"/>
        <end position="350"/>
    </location>
</feature>
<dbReference type="Gene3D" id="2.60.40.10">
    <property type="entry name" value="Immunoglobulins"/>
    <property type="match status" value="1"/>
</dbReference>
<evidence type="ECO:0000256" key="1">
    <source>
        <dbReference type="ARBA" id="ARBA00004446"/>
    </source>
</evidence>
<keyword evidence="3 9" id="KW-0812">Transmembrane</keyword>
<dbReference type="GO" id="GO:2001070">
    <property type="term" value="F:starch binding"/>
    <property type="evidence" value="ECO:0007669"/>
    <property type="project" value="InterPro"/>
</dbReference>
<dbReference type="SUPFAM" id="SSF49452">
    <property type="entry name" value="Starch-binding domain-like"/>
    <property type="match status" value="1"/>
</dbReference>
<feature type="domain" description="CBM20" evidence="11">
    <location>
        <begin position="375"/>
        <end position="479"/>
    </location>
</feature>
<dbReference type="CDD" id="cd06261">
    <property type="entry name" value="TM_PBP2"/>
    <property type="match status" value="1"/>
</dbReference>
<evidence type="ECO:0000256" key="2">
    <source>
        <dbReference type="ARBA" id="ARBA00022448"/>
    </source>
</evidence>
<evidence type="ECO:0000256" key="4">
    <source>
        <dbReference type="ARBA" id="ARBA00022989"/>
    </source>
</evidence>
<name>A0AAD9MH87_PROWI</name>
<dbReference type="SMART" id="SM01065">
    <property type="entry name" value="CBM_2"/>
    <property type="match status" value="1"/>
</dbReference>
<dbReference type="PANTHER" id="PTHR30406:SF1">
    <property type="entry name" value="SULFATE TRANSPORT SYSTEM PERMEASE PROTEIN CYSW"/>
    <property type="match status" value="1"/>
</dbReference>
<dbReference type="InterPro" id="IPR002044">
    <property type="entry name" value="CBM20"/>
</dbReference>
<keyword evidence="7" id="KW-0175">Coiled coil</keyword>
<dbReference type="InterPro" id="IPR005667">
    <property type="entry name" value="Sulph_transpt2"/>
</dbReference>
<organism evidence="12 13">
    <name type="scientific">Prototheca wickerhamii</name>
    <dbReference type="NCBI Taxonomy" id="3111"/>
    <lineage>
        <taxon>Eukaryota</taxon>
        <taxon>Viridiplantae</taxon>
        <taxon>Chlorophyta</taxon>
        <taxon>core chlorophytes</taxon>
        <taxon>Trebouxiophyceae</taxon>
        <taxon>Chlorellales</taxon>
        <taxon>Chlorellaceae</taxon>
        <taxon>Prototheca</taxon>
    </lineage>
</organism>
<evidence type="ECO:0000259" key="10">
    <source>
        <dbReference type="PROSITE" id="PS50928"/>
    </source>
</evidence>
<feature type="transmembrane region" description="Helical" evidence="9">
    <location>
        <begin position="161"/>
        <end position="185"/>
    </location>
</feature>
<dbReference type="InterPro" id="IPR035906">
    <property type="entry name" value="MetI-like_sf"/>
</dbReference>
<keyword evidence="6 9" id="KW-0472">Membrane</keyword>
<feature type="transmembrane region" description="Helical" evidence="9">
    <location>
        <begin position="88"/>
        <end position="113"/>
    </location>
</feature>
<feature type="transmembrane region" description="Helical" evidence="9">
    <location>
        <begin position="125"/>
        <end position="149"/>
    </location>
</feature>
<dbReference type="CDD" id="cd05467">
    <property type="entry name" value="CBM20"/>
    <property type="match status" value="1"/>
</dbReference>
<keyword evidence="4 9" id="KW-1133">Transmembrane helix</keyword>
<gene>
    <name evidence="12" type="ORF">QBZ16_004047</name>
</gene>
<proteinExistence type="predicted"/>
<dbReference type="PROSITE" id="PS50928">
    <property type="entry name" value="ABC_TM1"/>
    <property type="match status" value="1"/>
</dbReference>
<dbReference type="GO" id="GO:0042170">
    <property type="term" value="C:plastid membrane"/>
    <property type="evidence" value="ECO:0007669"/>
    <property type="project" value="UniProtKB-SubCell"/>
</dbReference>
<keyword evidence="2" id="KW-0813">Transport</keyword>
<feature type="compositionally biased region" description="Polar residues" evidence="8">
    <location>
        <begin position="704"/>
        <end position="715"/>
    </location>
</feature>
<feature type="region of interest" description="Disordered" evidence="8">
    <location>
        <begin position="1"/>
        <end position="32"/>
    </location>
</feature>
<evidence type="ECO:0000259" key="11">
    <source>
        <dbReference type="PROSITE" id="PS51166"/>
    </source>
</evidence>
<comment type="subcellular location">
    <subcellularLocation>
        <location evidence="1">Plastid membrane</location>
        <topology evidence="1">Multi-pass membrane protein</topology>
    </subcellularLocation>
</comment>
<evidence type="ECO:0000256" key="5">
    <source>
        <dbReference type="ARBA" id="ARBA00023032"/>
    </source>
</evidence>
<dbReference type="Pfam" id="PF00686">
    <property type="entry name" value="CBM_20"/>
    <property type="match status" value="1"/>
</dbReference>
<feature type="region of interest" description="Disordered" evidence="8">
    <location>
        <begin position="280"/>
        <end position="304"/>
    </location>
</feature>
<evidence type="ECO:0000256" key="3">
    <source>
        <dbReference type="ARBA" id="ARBA00022692"/>
    </source>
</evidence>
<dbReference type="Pfam" id="PF00528">
    <property type="entry name" value="BPD_transp_1"/>
    <property type="match status" value="1"/>
</dbReference>
<feature type="domain" description="ABC transmembrane type-1" evidence="10">
    <location>
        <begin position="88"/>
        <end position="292"/>
    </location>
</feature>
<evidence type="ECO:0000313" key="12">
    <source>
        <dbReference type="EMBL" id="KAK2078179.1"/>
    </source>
</evidence>
<evidence type="ECO:0000256" key="9">
    <source>
        <dbReference type="SAM" id="Phobius"/>
    </source>
</evidence>
<dbReference type="InterPro" id="IPR000515">
    <property type="entry name" value="MetI-like"/>
</dbReference>
<feature type="transmembrane region" description="Helical" evidence="9">
    <location>
        <begin position="40"/>
        <end position="68"/>
    </location>
</feature>
<accession>A0AAD9MH87</accession>
<sequence>MPDGKRGVSVRASDPETANPFGKPLKKDPRRKLKPVNTPGAFLLVFIAITYMSLVVIIPFANIFYQAFKNGLGPFLRIVQEPEFRHAAKMTACVSLFTVPFNTIFGVLMAIFLTRYRSFRGRTMVISSLDIPMSISPVMTGLMFVLLYGRTGMFAPLLKRFGFNIIFALPGMVLGTMFVTIPFVVKTLLPVMEEWENAQEEASLSLGSTEWKTFWKVTLPNIKWGLLYGVLLLNTRAMGEFGAMSVISGNIIGQTQTLTLFVESSHREYNTGTWATAAREEAVASQAVPKPQPPRPAASAPPRNQILADLHERRAKRRQRFQRLQKTVVDDDEEDVEDMPAPSSSQAKPAARGDAKTPARALSPAKSAVALAGAPAQRPTARVHFTLRFKTDWGQRLCLTGSQEGLGNWDIRRAVKMEWSSGDNWVAELDLPTGTVYEYKFVVVDYGTGNPIMWQNGNNSVLVLRSSDRDVDVFDNWCGDDRWRGTKLVADGSKPMTKEQRLLSWATEMETALLGQRQELRRARMELVAAQEDARAAREESKRMYARLAEVEAARLEASTNLVAAESANKVLAAQLSEVNVSFKAALETAAELLERITTSRGDRAAAAKQHEAAPPSEPAASSSPVSPDAVAKVGAGERTTAPPDEKSDVSSEKLEESAPKNVSEKLEPKASTNVSEKPEESAPATETPAASQPASEPTPSPVPKTNSVAPSDSP</sequence>
<dbReference type="SUPFAM" id="SSF161098">
    <property type="entry name" value="MetI-like"/>
    <property type="match status" value="1"/>
</dbReference>
<dbReference type="InterPro" id="IPR013783">
    <property type="entry name" value="Ig-like_fold"/>
</dbReference>
<feature type="compositionally biased region" description="Low complexity" evidence="8">
    <location>
        <begin position="682"/>
        <end position="696"/>
    </location>
</feature>
<keyword evidence="13" id="KW-1185">Reference proteome</keyword>
<evidence type="ECO:0000256" key="8">
    <source>
        <dbReference type="SAM" id="MobiDB-lite"/>
    </source>
</evidence>
<dbReference type="PANTHER" id="PTHR30406">
    <property type="entry name" value="SULFATE TRANSPORT SYSTEM PERMEASE PROTEIN"/>
    <property type="match status" value="1"/>
</dbReference>
<feature type="region of interest" description="Disordered" evidence="8">
    <location>
        <begin position="602"/>
        <end position="715"/>
    </location>
</feature>
<dbReference type="GO" id="GO:0015419">
    <property type="term" value="F:ABC-type sulfate transporter activity"/>
    <property type="evidence" value="ECO:0007669"/>
    <property type="project" value="InterPro"/>
</dbReference>
<dbReference type="NCBIfam" id="TIGR00969">
    <property type="entry name" value="3a0106s02"/>
    <property type="match status" value="1"/>
</dbReference>
<dbReference type="EMBL" id="JASFZW010000005">
    <property type="protein sequence ID" value="KAK2078179.1"/>
    <property type="molecule type" value="Genomic_DNA"/>
</dbReference>
<evidence type="ECO:0000313" key="13">
    <source>
        <dbReference type="Proteomes" id="UP001255856"/>
    </source>
</evidence>
<feature type="coiled-coil region" evidence="7">
    <location>
        <begin position="513"/>
        <end position="554"/>
    </location>
</feature>
<feature type="region of interest" description="Disordered" evidence="8">
    <location>
        <begin position="318"/>
        <end position="373"/>
    </location>
</feature>
<evidence type="ECO:0000256" key="7">
    <source>
        <dbReference type="SAM" id="Coils"/>
    </source>
</evidence>
<evidence type="ECO:0000256" key="6">
    <source>
        <dbReference type="ARBA" id="ARBA00023136"/>
    </source>
</evidence>
<dbReference type="PROSITE" id="PS51166">
    <property type="entry name" value="CBM20"/>
    <property type="match status" value="1"/>
</dbReference>
<dbReference type="Proteomes" id="UP001255856">
    <property type="component" value="Unassembled WGS sequence"/>
</dbReference>
<dbReference type="Gene3D" id="1.10.3720.10">
    <property type="entry name" value="MetI-like"/>
    <property type="match status" value="1"/>
</dbReference>
<feature type="compositionally biased region" description="Basic and acidic residues" evidence="8">
    <location>
        <begin position="644"/>
        <end position="669"/>
    </location>
</feature>
<dbReference type="GO" id="GO:0005886">
    <property type="term" value="C:plasma membrane"/>
    <property type="evidence" value="ECO:0007669"/>
    <property type="project" value="TreeGrafter"/>
</dbReference>
<keyword evidence="5" id="KW-0764">Sulfate transport</keyword>
<comment type="caution">
    <text evidence="12">The sequence shown here is derived from an EMBL/GenBank/DDBJ whole genome shotgun (WGS) entry which is preliminary data.</text>
</comment>
<protein>
    <recommendedName>
        <fullName evidence="14">CBM20 domain-containing protein</fullName>
    </recommendedName>
</protein>
<feature type="compositionally biased region" description="Basic and acidic residues" evidence="8">
    <location>
        <begin position="602"/>
        <end position="612"/>
    </location>
</feature>
<reference evidence="12" key="1">
    <citation type="submission" date="2021-01" db="EMBL/GenBank/DDBJ databases">
        <authorList>
            <person name="Eckstrom K.M.E."/>
        </authorList>
    </citation>
    <scope>NUCLEOTIDE SEQUENCE</scope>
    <source>
        <strain evidence="12">UVCC 0001</strain>
    </source>
</reference>
<feature type="compositionally biased region" description="Low complexity" evidence="8">
    <location>
        <begin position="613"/>
        <end position="632"/>
    </location>
</feature>
<dbReference type="AlphaFoldDB" id="A0AAD9MH87"/>
<dbReference type="InterPro" id="IPR013784">
    <property type="entry name" value="Carb-bd-like_fold"/>
</dbReference>